<reference evidence="2" key="3">
    <citation type="submission" date="2022-06" db="UniProtKB">
        <authorList>
            <consortium name="EnsemblPlants"/>
        </authorList>
    </citation>
    <scope>IDENTIFICATION</scope>
</reference>
<reference evidence="3" key="1">
    <citation type="journal article" date="2013" name="Nature">
        <title>Draft genome of the wheat A-genome progenitor Triticum urartu.</title>
        <authorList>
            <person name="Ling H.Q."/>
            <person name="Zhao S."/>
            <person name="Liu D."/>
            <person name="Wang J."/>
            <person name="Sun H."/>
            <person name="Zhang C."/>
            <person name="Fan H."/>
            <person name="Li D."/>
            <person name="Dong L."/>
            <person name="Tao Y."/>
            <person name="Gao C."/>
            <person name="Wu H."/>
            <person name="Li Y."/>
            <person name="Cui Y."/>
            <person name="Guo X."/>
            <person name="Zheng S."/>
            <person name="Wang B."/>
            <person name="Yu K."/>
            <person name="Liang Q."/>
            <person name="Yang W."/>
            <person name="Lou X."/>
            <person name="Chen J."/>
            <person name="Feng M."/>
            <person name="Jian J."/>
            <person name="Zhang X."/>
            <person name="Luo G."/>
            <person name="Jiang Y."/>
            <person name="Liu J."/>
            <person name="Wang Z."/>
            <person name="Sha Y."/>
            <person name="Zhang B."/>
            <person name="Wu H."/>
            <person name="Tang D."/>
            <person name="Shen Q."/>
            <person name="Xue P."/>
            <person name="Zou S."/>
            <person name="Wang X."/>
            <person name="Liu X."/>
            <person name="Wang F."/>
            <person name="Yang Y."/>
            <person name="An X."/>
            <person name="Dong Z."/>
            <person name="Zhang K."/>
            <person name="Zhang X."/>
            <person name="Luo M.C."/>
            <person name="Dvorak J."/>
            <person name="Tong Y."/>
            <person name="Wang J."/>
            <person name="Yang H."/>
            <person name="Li Z."/>
            <person name="Wang D."/>
            <person name="Zhang A."/>
            <person name="Wang J."/>
        </authorList>
    </citation>
    <scope>NUCLEOTIDE SEQUENCE</scope>
    <source>
        <strain evidence="3">cv. G1812</strain>
    </source>
</reference>
<dbReference type="EnsemblPlants" id="TuG1812G0600003027.01.T01">
    <property type="protein sequence ID" value="TuG1812G0600003027.01.T01.cds240590"/>
    <property type="gene ID" value="TuG1812G0600003027.01"/>
</dbReference>
<sequence length="272" mass="29234">SIQLHLPSQPAPTFDLSRSQPALDPGWIKATASRAILLVCLARTQQERSSSAVEHYQAHAPRYSPCPRCRAPSRGEEPPQATALPPCPCPTPPDPDERRPFLLLPVLLPFLPLSSLSVLLSLSTGVCRAIESLSFARTSASSLHRCGSASPAIPRTGPHRRRARTPPSSCSKAKRGPLNPLFLSTCFVPFLCDSGEREPGRCRTCPRGPQACPSLARPSCSLPTNWASAHGEAPAPLFFPLSLCCPSMSSSPGPVCPRSGPCCCFFLRGRFF</sequence>
<proteinExistence type="predicted"/>
<accession>A0A8R7QQK6</accession>
<dbReference type="AlphaFoldDB" id="A0A8R7QQK6"/>
<evidence type="ECO:0000313" key="2">
    <source>
        <dbReference type="EnsemblPlants" id="TuG1812G0600003027.01.T01.cds240590"/>
    </source>
</evidence>
<name>A0A8R7QQK6_TRIUA</name>
<reference evidence="2" key="2">
    <citation type="submission" date="2018-03" db="EMBL/GenBank/DDBJ databases">
        <title>The Triticum urartu genome reveals the dynamic nature of wheat genome evolution.</title>
        <authorList>
            <person name="Ling H."/>
            <person name="Ma B."/>
            <person name="Shi X."/>
            <person name="Liu H."/>
            <person name="Dong L."/>
            <person name="Sun H."/>
            <person name="Cao Y."/>
            <person name="Gao Q."/>
            <person name="Zheng S."/>
            <person name="Li Y."/>
            <person name="Yu Y."/>
            <person name="Du H."/>
            <person name="Qi M."/>
            <person name="Li Y."/>
            <person name="Yu H."/>
            <person name="Cui Y."/>
            <person name="Wang N."/>
            <person name="Chen C."/>
            <person name="Wu H."/>
            <person name="Zhao Y."/>
            <person name="Zhang J."/>
            <person name="Li Y."/>
            <person name="Zhou W."/>
            <person name="Zhang B."/>
            <person name="Hu W."/>
            <person name="Eijk M."/>
            <person name="Tang J."/>
            <person name="Witsenboer H."/>
            <person name="Zhao S."/>
            <person name="Li Z."/>
            <person name="Zhang A."/>
            <person name="Wang D."/>
            <person name="Liang C."/>
        </authorList>
    </citation>
    <scope>NUCLEOTIDE SEQUENCE [LARGE SCALE GENOMIC DNA]</scope>
    <source>
        <strain evidence="2">cv. G1812</strain>
    </source>
</reference>
<keyword evidence="3" id="KW-1185">Reference proteome</keyword>
<evidence type="ECO:0000256" key="1">
    <source>
        <dbReference type="SAM" id="MobiDB-lite"/>
    </source>
</evidence>
<evidence type="ECO:0000313" key="3">
    <source>
        <dbReference type="Proteomes" id="UP000015106"/>
    </source>
</evidence>
<dbReference type="Gramene" id="TuG1812G0600003027.01.T01">
    <property type="protein sequence ID" value="TuG1812G0600003027.01.T01.cds240590"/>
    <property type="gene ID" value="TuG1812G0600003027.01"/>
</dbReference>
<protein>
    <submittedName>
        <fullName evidence="2">Uncharacterized protein</fullName>
    </submittedName>
</protein>
<dbReference type="Proteomes" id="UP000015106">
    <property type="component" value="Chromosome 6"/>
</dbReference>
<feature type="region of interest" description="Disordered" evidence="1">
    <location>
        <begin position="147"/>
        <end position="173"/>
    </location>
</feature>
<organism evidence="2 3">
    <name type="scientific">Triticum urartu</name>
    <name type="common">Red wild einkorn</name>
    <name type="synonym">Crithodium urartu</name>
    <dbReference type="NCBI Taxonomy" id="4572"/>
    <lineage>
        <taxon>Eukaryota</taxon>
        <taxon>Viridiplantae</taxon>
        <taxon>Streptophyta</taxon>
        <taxon>Embryophyta</taxon>
        <taxon>Tracheophyta</taxon>
        <taxon>Spermatophyta</taxon>
        <taxon>Magnoliopsida</taxon>
        <taxon>Liliopsida</taxon>
        <taxon>Poales</taxon>
        <taxon>Poaceae</taxon>
        <taxon>BOP clade</taxon>
        <taxon>Pooideae</taxon>
        <taxon>Triticodae</taxon>
        <taxon>Triticeae</taxon>
        <taxon>Triticinae</taxon>
        <taxon>Triticum</taxon>
    </lineage>
</organism>